<accession>A0ABV0M666</accession>
<dbReference type="InterPro" id="IPR029044">
    <property type="entry name" value="Nucleotide-diphossugar_trans"/>
</dbReference>
<dbReference type="SUPFAM" id="SSF53448">
    <property type="entry name" value="Nucleotide-diphospho-sugar transferases"/>
    <property type="match status" value="1"/>
</dbReference>
<evidence type="ECO:0000313" key="2">
    <source>
        <dbReference type="Proteomes" id="UP001496627"/>
    </source>
</evidence>
<proteinExistence type="predicted"/>
<keyword evidence="2" id="KW-1185">Reference proteome</keyword>
<comment type="caution">
    <text evidence="1">The sequence shown here is derived from an EMBL/GenBank/DDBJ whole genome shotgun (WGS) entry which is preliminary data.</text>
</comment>
<dbReference type="Proteomes" id="UP001496627">
    <property type="component" value="Unassembled WGS sequence"/>
</dbReference>
<name>A0ABV0M666_9HYPH</name>
<evidence type="ECO:0000313" key="1">
    <source>
        <dbReference type="EMBL" id="MEQ1407367.1"/>
    </source>
</evidence>
<dbReference type="RefSeq" id="WP_348863816.1">
    <property type="nucleotide sequence ID" value="NZ_JBEAAL010000017.1"/>
</dbReference>
<protein>
    <submittedName>
        <fullName evidence="1">Uncharacterized protein</fullName>
    </submittedName>
</protein>
<gene>
    <name evidence="1" type="ORF">ABK249_20775</name>
</gene>
<reference evidence="1 2" key="1">
    <citation type="submission" date="2024-05" db="EMBL/GenBank/DDBJ databases">
        <title>Neorhizobium sp. Rsf11, a plant growth promoting and heavy metal resistant PAH-degrader.</title>
        <authorList>
            <person name="Golubev S.N."/>
            <person name="Muratova A.Y."/>
            <person name="Markelova M.I."/>
        </authorList>
    </citation>
    <scope>NUCLEOTIDE SEQUENCE [LARGE SCALE GENOMIC DNA]</scope>
    <source>
        <strain evidence="1 2">Rsf11</strain>
    </source>
</reference>
<dbReference type="EMBL" id="JBEAAL010000017">
    <property type="protein sequence ID" value="MEQ1407367.1"/>
    <property type="molecule type" value="Genomic_DNA"/>
</dbReference>
<dbReference type="Gene3D" id="3.90.550.10">
    <property type="entry name" value="Spore Coat Polysaccharide Biosynthesis Protein SpsA, Chain A"/>
    <property type="match status" value="1"/>
</dbReference>
<sequence length="409" mass="46005">MKTCLLFTANDPQLGASHLMTSTLRDTARGGYQGDICVLSTSLSERAKTYLDRLGIDYWIDDMRWAEHRIAWQTIFPDRSEREALAEFRAYRNKRMSKLIYLEWFARHGKDYDAVAVTDNDLYFQHTIIDLFALAENGSINYGKEDNPILPGSSLWLKDSAYRRHTGKWSHDGGRHEVNIGFIVARPDVMADLFTEIRDRFISLPPALIRDANWHDQDLARALRCERPDLFVEFPPDTILHLCGGGKALVEQREPGHFINRLSGNTPRIVHFGGGAWKDFPTIAPSYKVSSQIIFDDINQCPIEQTKLAISKAVLDSRTGVLRANGWYVSDQAQVEIILSMDGVGVIGKARVGMSRPDVRRQHPDESLTVGGWEVVLTVPKVKVEQRLFVTLLTGAGKKAANVQIAAAN</sequence>
<organism evidence="1 2">
    <name type="scientific">Neorhizobium phenanthreniclasticum</name>
    <dbReference type="NCBI Taxonomy" id="3157917"/>
    <lineage>
        <taxon>Bacteria</taxon>
        <taxon>Pseudomonadati</taxon>
        <taxon>Pseudomonadota</taxon>
        <taxon>Alphaproteobacteria</taxon>
        <taxon>Hyphomicrobiales</taxon>
        <taxon>Rhizobiaceae</taxon>
        <taxon>Rhizobium/Agrobacterium group</taxon>
        <taxon>Neorhizobium</taxon>
    </lineage>
</organism>